<protein>
    <submittedName>
        <fullName evidence="2">Uncharacterized protein</fullName>
    </submittedName>
</protein>
<evidence type="ECO:0000313" key="3">
    <source>
        <dbReference type="Proteomes" id="UP001626536"/>
    </source>
</evidence>
<feature type="transmembrane region" description="Helical" evidence="1">
    <location>
        <begin position="24"/>
        <end position="42"/>
    </location>
</feature>
<keyword evidence="1" id="KW-0472">Membrane</keyword>
<proteinExistence type="predicted"/>
<sequence length="73" mass="7838">MFEMVKTSALLFFQGKLFQNQAEALRQLAIGIGLTVIVFLIVAKLANIVLAGVVAGFIGGAAQPALFKNLKFR</sequence>
<keyword evidence="1" id="KW-0812">Transmembrane</keyword>
<dbReference type="EMBL" id="CP136862">
    <property type="protein sequence ID" value="WOJ90677.1"/>
    <property type="molecule type" value="Genomic_DNA"/>
</dbReference>
<organism evidence="2 3">
    <name type="scientific">Methylocapsa polymorpha</name>
    <dbReference type="NCBI Taxonomy" id="3080828"/>
    <lineage>
        <taxon>Bacteria</taxon>
        <taxon>Pseudomonadati</taxon>
        <taxon>Pseudomonadota</taxon>
        <taxon>Alphaproteobacteria</taxon>
        <taxon>Hyphomicrobiales</taxon>
        <taxon>Beijerinckiaceae</taxon>
        <taxon>Methylocapsa</taxon>
    </lineage>
</organism>
<accession>A0ABZ0HV63</accession>
<keyword evidence="1" id="KW-1133">Transmembrane helix</keyword>
<evidence type="ECO:0000313" key="2">
    <source>
        <dbReference type="EMBL" id="WOJ90677.1"/>
    </source>
</evidence>
<name>A0ABZ0HV63_9HYPH</name>
<feature type="transmembrane region" description="Helical" evidence="1">
    <location>
        <begin position="48"/>
        <end position="67"/>
    </location>
</feature>
<gene>
    <name evidence="2" type="ORF">RZS28_05130</name>
</gene>
<dbReference type="Proteomes" id="UP001626536">
    <property type="component" value="Chromosome"/>
</dbReference>
<evidence type="ECO:0000256" key="1">
    <source>
        <dbReference type="SAM" id="Phobius"/>
    </source>
</evidence>
<dbReference type="RefSeq" id="WP_407340262.1">
    <property type="nucleotide sequence ID" value="NZ_CP136862.1"/>
</dbReference>
<reference evidence="2 3" key="1">
    <citation type="submission" date="2023-10" db="EMBL/GenBank/DDBJ databases">
        <title>Novel methanotroph of the genus Methylocapsa from a subarctic wetland.</title>
        <authorList>
            <person name="Belova S.E."/>
            <person name="Oshkin I.Y."/>
            <person name="Miroshnikov K."/>
            <person name="Dedysh S.N."/>
        </authorList>
    </citation>
    <scope>NUCLEOTIDE SEQUENCE [LARGE SCALE GENOMIC DNA]</scope>
    <source>
        <strain evidence="2 3">RX1</strain>
    </source>
</reference>
<keyword evidence="3" id="KW-1185">Reference proteome</keyword>